<dbReference type="AlphaFoldDB" id="A0A0R2ACH8"/>
<dbReference type="PANTHER" id="PTHR28259">
    <property type="entry name" value="FLUORIDE EXPORT PROTEIN 1-RELATED"/>
    <property type="match status" value="1"/>
</dbReference>
<dbReference type="OrthoDB" id="9799631at2"/>
<keyword evidence="4 10" id="KW-1133">Transmembrane helix</keyword>
<dbReference type="Pfam" id="PF02537">
    <property type="entry name" value="CRCB"/>
    <property type="match status" value="1"/>
</dbReference>
<keyword evidence="10" id="KW-0479">Metal-binding</keyword>
<keyword evidence="5 10" id="KW-0472">Membrane</keyword>
<proteinExistence type="inferred from homology"/>
<dbReference type="GO" id="GO:0005886">
    <property type="term" value="C:plasma membrane"/>
    <property type="evidence" value="ECO:0007669"/>
    <property type="project" value="UniProtKB-SubCell"/>
</dbReference>
<sequence length="124" mass="13429">MKLTNLLSVAFFAFIGGNLRYLIGQALGLVGTLSVNLGGCFLLSFLTYYLFDRRHVPSWLTTGLGTGLIGAFTTFSTFSLELSKLLLAHAWGAASAYFLLSSVGGLTSVWLGYLLAQRLRGLNR</sequence>
<evidence type="ECO:0000256" key="5">
    <source>
        <dbReference type="ARBA" id="ARBA00023136"/>
    </source>
</evidence>
<dbReference type="HAMAP" id="MF_00454">
    <property type="entry name" value="FluC"/>
    <property type="match status" value="1"/>
</dbReference>
<protein>
    <recommendedName>
        <fullName evidence="10">Fluoride-specific ion channel FluC</fullName>
    </recommendedName>
</protein>
<comment type="activity regulation">
    <text evidence="10">Na(+) is not transported, but it plays an essential structural role and its presence is essential for fluoride channel function.</text>
</comment>
<evidence type="ECO:0000256" key="9">
    <source>
        <dbReference type="ARBA" id="ARBA00049940"/>
    </source>
</evidence>
<evidence type="ECO:0000256" key="3">
    <source>
        <dbReference type="ARBA" id="ARBA00022692"/>
    </source>
</evidence>
<keyword evidence="6 10" id="KW-0407">Ion channel</keyword>
<dbReference type="PATRIC" id="fig|1423718.3.peg.1907"/>
<comment type="subcellular location">
    <subcellularLocation>
        <location evidence="1 10">Cell membrane</location>
        <topology evidence="1 10">Multi-pass membrane protein</topology>
    </subcellularLocation>
</comment>
<keyword evidence="10" id="KW-0406">Ion transport</keyword>
<dbReference type="Proteomes" id="UP000051008">
    <property type="component" value="Unassembled WGS sequence"/>
</dbReference>
<comment type="function">
    <text evidence="9 10">Fluoride-specific ion channel. Important for reducing fluoride concentration in the cell, thus reducing its toxicity.</text>
</comment>
<evidence type="ECO:0000313" key="12">
    <source>
        <dbReference type="Proteomes" id="UP000051008"/>
    </source>
</evidence>
<keyword evidence="2 10" id="KW-1003">Cell membrane</keyword>
<dbReference type="GO" id="GO:0062054">
    <property type="term" value="F:fluoride channel activity"/>
    <property type="evidence" value="ECO:0007669"/>
    <property type="project" value="UniProtKB-UniRule"/>
</dbReference>
<evidence type="ECO:0000313" key="11">
    <source>
        <dbReference type="EMBL" id="KRM64559.1"/>
    </source>
</evidence>
<feature type="transmembrane region" description="Helical" evidence="10">
    <location>
        <begin position="90"/>
        <end position="116"/>
    </location>
</feature>
<name>A0A0R2ACH8_9LACO</name>
<dbReference type="GO" id="GO:0046872">
    <property type="term" value="F:metal ion binding"/>
    <property type="evidence" value="ECO:0007669"/>
    <property type="project" value="UniProtKB-KW"/>
</dbReference>
<gene>
    <name evidence="10" type="primary">fluC</name>
    <name evidence="10" type="synonym">crcB</name>
    <name evidence="11" type="ORF">FC14_GL001836</name>
</gene>
<dbReference type="GO" id="GO:0140114">
    <property type="term" value="P:cellular detoxification of fluoride"/>
    <property type="evidence" value="ECO:0007669"/>
    <property type="project" value="UniProtKB-UniRule"/>
</dbReference>
<evidence type="ECO:0000256" key="2">
    <source>
        <dbReference type="ARBA" id="ARBA00022475"/>
    </source>
</evidence>
<feature type="binding site" evidence="10">
    <location>
        <position position="73"/>
    </location>
    <ligand>
        <name>Na(+)</name>
        <dbReference type="ChEBI" id="CHEBI:29101"/>
        <note>structural</note>
    </ligand>
</feature>
<comment type="catalytic activity">
    <reaction evidence="8">
        <text>fluoride(in) = fluoride(out)</text>
        <dbReference type="Rhea" id="RHEA:76159"/>
        <dbReference type="ChEBI" id="CHEBI:17051"/>
    </reaction>
    <physiologicalReaction direction="left-to-right" evidence="8">
        <dbReference type="Rhea" id="RHEA:76160"/>
    </physiologicalReaction>
</comment>
<accession>A0A0R2ACH8</accession>
<feature type="binding site" evidence="10">
    <location>
        <position position="70"/>
    </location>
    <ligand>
        <name>Na(+)</name>
        <dbReference type="ChEBI" id="CHEBI:29101"/>
        <note>structural</note>
    </ligand>
</feature>
<dbReference type="RefSeq" id="WP_056976670.1">
    <property type="nucleotide sequence ID" value="NZ_AYYP01000030.1"/>
</dbReference>
<evidence type="ECO:0000256" key="6">
    <source>
        <dbReference type="ARBA" id="ARBA00023303"/>
    </source>
</evidence>
<feature type="transmembrane region" description="Helical" evidence="10">
    <location>
        <begin position="34"/>
        <end position="51"/>
    </location>
</feature>
<keyword evidence="12" id="KW-1185">Reference proteome</keyword>
<evidence type="ECO:0000256" key="7">
    <source>
        <dbReference type="ARBA" id="ARBA00035120"/>
    </source>
</evidence>
<organism evidence="11 12">
    <name type="scientific">Ligilactobacillus agilis DSM 20509</name>
    <dbReference type="NCBI Taxonomy" id="1423718"/>
    <lineage>
        <taxon>Bacteria</taxon>
        <taxon>Bacillati</taxon>
        <taxon>Bacillota</taxon>
        <taxon>Bacilli</taxon>
        <taxon>Lactobacillales</taxon>
        <taxon>Lactobacillaceae</taxon>
        <taxon>Ligilactobacillus</taxon>
    </lineage>
</organism>
<keyword evidence="3 10" id="KW-0812">Transmembrane</keyword>
<evidence type="ECO:0000256" key="1">
    <source>
        <dbReference type="ARBA" id="ARBA00004651"/>
    </source>
</evidence>
<dbReference type="EMBL" id="AYYP01000030">
    <property type="protein sequence ID" value="KRM64559.1"/>
    <property type="molecule type" value="Genomic_DNA"/>
</dbReference>
<dbReference type="InterPro" id="IPR003691">
    <property type="entry name" value="FluC"/>
</dbReference>
<evidence type="ECO:0000256" key="4">
    <source>
        <dbReference type="ARBA" id="ARBA00022989"/>
    </source>
</evidence>
<evidence type="ECO:0000256" key="10">
    <source>
        <dbReference type="HAMAP-Rule" id="MF_00454"/>
    </source>
</evidence>
<feature type="transmembrane region" description="Helical" evidence="10">
    <location>
        <begin position="58"/>
        <end position="78"/>
    </location>
</feature>
<keyword evidence="10" id="KW-0813">Transport</keyword>
<keyword evidence="10" id="KW-0915">Sodium</keyword>
<comment type="caution">
    <text evidence="11">The sequence shown here is derived from an EMBL/GenBank/DDBJ whole genome shotgun (WGS) entry which is preliminary data.</text>
</comment>
<comment type="similarity">
    <text evidence="7 10">Belongs to the fluoride channel Fluc/FEX (TC 1.A.43) family.</text>
</comment>
<dbReference type="PANTHER" id="PTHR28259:SF1">
    <property type="entry name" value="FLUORIDE EXPORT PROTEIN 1-RELATED"/>
    <property type="match status" value="1"/>
</dbReference>
<reference evidence="11 12" key="1">
    <citation type="journal article" date="2015" name="Genome Announc.">
        <title>Expanding the biotechnology potential of lactobacilli through comparative genomics of 213 strains and associated genera.</title>
        <authorList>
            <person name="Sun Z."/>
            <person name="Harris H.M."/>
            <person name="McCann A."/>
            <person name="Guo C."/>
            <person name="Argimon S."/>
            <person name="Zhang W."/>
            <person name="Yang X."/>
            <person name="Jeffery I.B."/>
            <person name="Cooney J.C."/>
            <person name="Kagawa T.F."/>
            <person name="Liu W."/>
            <person name="Song Y."/>
            <person name="Salvetti E."/>
            <person name="Wrobel A."/>
            <person name="Rasinkangas P."/>
            <person name="Parkhill J."/>
            <person name="Rea M.C."/>
            <person name="O'Sullivan O."/>
            <person name="Ritari J."/>
            <person name="Douillard F.P."/>
            <person name="Paul Ross R."/>
            <person name="Yang R."/>
            <person name="Briner A.E."/>
            <person name="Felis G.E."/>
            <person name="de Vos W.M."/>
            <person name="Barrangou R."/>
            <person name="Klaenhammer T.R."/>
            <person name="Caufield P.W."/>
            <person name="Cui Y."/>
            <person name="Zhang H."/>
            <person name="O'Toole P.W."/>
        </authorList>
    </citation>
    <scope>NUCLEOTIDE SEQUENCE [LARGE SCALE GENOMIC DNA]</scope>
    <source>
        <strain evidence="11 12">DSM 20509</strain>
    </source>
</reference>
<evidence type="ECO:0000256" key="8">
    <source>
        <dbReference type="ARBA" id="ARBA00035585"/>
    </source>
</evidence>